<evidence type="ECO:0000256" key="2">
    <source>
        <dbReference type="ARBA" id="ARBA00022737"/>
    </source>
</evidence>
<proteinExistence type="predicted"/>
<evidence type="ECO:0000259" key="5">
    <source>
        <dbReference type="PROSITE" id="PS50090"/>
    </source>
</evidence>
<evidence type="ECO:0000256" key="3">
    <source>
        <dbReference type="ARBA" id="ARBA00023125"/>
    </source>
</evidence>
<dbReference type="FunFam" id="1.10.10.60:FF:000349">
    <property type="entry name" value="Transcription factor MYB39"/>
    <property type="match status" value="1"/>
</dbReference>
<dbReference type="GO" id="GO:0005634">
    <property type="term" value="C:nucleus"/>
    <property type="evidence" value="ECO:0007669"/>
    <property type="project" value="UniProtKB-SubCell"/>
</dbReference>
<accession>A0A4Y1RF01</accession>
<sequence>MINTQELAPVMQIENRNDIKAIQPKIQAQHGKLMDAAHNGQIPSCDEQSGLKKGPWTTEEDEKLMDYIARHGHGSWRALPKLAGLNRCGKSCRLRWTNYLRPDIKRGKFSEDEERVIINLHAVVGNKWSKIATHLPGRTDNEIKNYWNTHLRKKLLHMGIDPNTHKPRTDLNHLLNLSQLLRAANVGQMNMSSWDNALSLRLQAGAAQQAKMQLLQHLCMQVVNSSISAAAPPPPLPNIDMMSTFGYQNLNQFGGQANSLEGFEGHNNSNNNNNNNIPTFDNNMSSYYEDMLQTKNPFPALVSASPGTSCNTNTNQMENSMSGDPAADCFSTHSPTTIFEAWEKLMDDETSESYWKDILESIS</sequence>
<dbReference type="InterPro" id="IPR001005">
    <property type="entry name" value="SANT/Myb"/>
</dbReference>
<dbReference type="CDD" id="cd00167">
    <property type="entry name" value="SANT"/>
    <property type="match status" value="2"/>
</dbReference>
<keyword evidence="3" id="KW-0238">DNA-binding</keyword>
<dbReference type="FunFam" id="1.10.10.60:FF:000001">
    <property type="entry name" value="MYB-related transcription factor"/>
    <property type="match status" value="1"/>
</dbReference>
<dbReference type="Pfam" id="PF00249">
    <property type="entry name" value="Myb_DNA-binding"/>
    <property type="match status" value="2"/>
</dbReference>
<dbReference type="GO" id="GO:0003677">
    <property type="term" value="F:DNA binding"/>
    <property type="evidence" value="ECO:0007669"/>
    <property type="project" value="UniProtKB-KW"/>
</dbReference>
<protein>
    <submittedName>
        <fullName evidence="7">Myb domain protein 9</fullName>
    </submittedName>
</protein>
<dbReference type="PROSITE" id="PS50090">
    <property type="entry name" value="MYB_LIKE"/>
    <property type="match status" value="2"/>
</dbReference>
<reference evidence="7" key="1">
    <citation type="journal article" date="2019" name="Science">
        <title>Mutation of a bHLH transcription factor allowed almond domestication.</title>
        <authorList>
            <person name="Sanchez-Perez R."/>
            <person name="Pavan S."/>
            <person name="Mazzeo R."/>
            <person name="Moldovan C."/>
            <person name="Aiese Cigliano R."/>
            <person name="Del Cueto J."/>
            <person name="Ricciardi F."/>
            <person name="Lotti C."/>
            <person name="Ricciardi L."/>
            <person name="Dicenta F."/>
            <person name="Lopez-Marques R.L."/>
            <person name="Lindberg Moller B."/>
        </authorList>
    </citation>
    <scope>NUCLEOTIDE SEQUENCE</scope>
</reference>
<comment type="subcellular location">
    <subcellularLocation>
        <location evidence="1">Nucleus</location>
    </subcellularLocation>
</comment>
<feature type="domain" description="HTH myb-type" evidence="6">
    <location>
        <begin position="101"/>
        <end position="155"/>
    </location>
</feature>
<gene>
    <name evidence="7" type="ORF">Prudu_013537</name>
</gene>
<evidence type="ECO:0000256" key="1">
    <source>
        <dbReference type="ARBA" id="ARBA00004123"/>
    </source>
</evidence>
<organism evidence="7">
    <name type="scientific">Prunus dulcis</name>
    <name type="common">Almond</name>
    <name type="synonym">Amygdalus dulcis</name>
    <dbReference type="NCBI Taxonomy" id="3755"/>
    <lineage>
        <taxon>Eukaryota</taxon>
        <taxon>Viridiplantae</taxon>
        <taxon>Streptophyta</taxon>
        <taxon>Embryophyta</taxon>
        <taxon>Tracheophyta</taxon>
        <taxon>Spermatophyta</taxon>
        <taxon>Magnoliopsida</taxon>
        <taxon>eudicotyledons</taxon>
        <taxon>Gunneridae</taxon>
        <taxon>Pentapetalae</taxon>
        <taxon>rosids</taxon>
        <taxon>fabids</taxon>
        <taxon>Rosales</taxon>
        <taxon>Rosaceae</taxon>
        <taxon>Amygdaloideae</taxon>
        <taxon>Amygdaleae</taxon>
        <taxon>Prunus</taxon>
    </lineage>
</organism>
<evidence type="ECO:0000259" key="6">
    <source>
        <dbReference type="PROSITE" id="PS51294"/>
    </source>
</evidence>
<evidence type="ECO:0000313" key="7">
    <source>
        <dbReference type="EMBL" id="BBH02839.1"/>
    </source>
</evidence>
<feature type="domain" description="Myb-like" evidence="5">
    <location>
        <begin position="48"/>
        <end position="100"/>
    </location>
</feature>
<dbReference type="PROSITE" id="PS51294">
    <property type="entry name" value="HTH_MYB"/>
    <property type="match status" value="2"/>
</dbReference>
<name>A0A4Y1RF01_PRUDU</name>
<dbReference type="InterPro" id="IPR015495">
    <property type="entry name" value="Myb_TF_plants"/>
</dbReference>
<dbReference type="PANTHER" id="PTHR47994">
    <property type="entry name" value="F14D16.11-RELATED"/>
    <property type="match status" value="1"/>
</dbReference>
<dbReference type="AlphaFoldDB" id="A0A4Y1RF01"/>
<dbReference type="PANTHER" id="PTHR47994:SF5">
    <property type="entry name" value="F14D16.11-RELATED"/>
    <property type="match status" value="1"/>
</dbReference>
<dbReference type="InterPro" id="IPR017930">
    <property type="entry name" value="Myb_dom"/>
</dbReference>
<evidence type="ECO:0000256" key="4">
    <source>
        <dbReference type="ARBA" id="ARBA00023242"/>
    </source>
</evidence>
<dbReference type="Gene3D" id="1.10.10.60">
    <property type="entry name" value="Homeodomain-like"/>
    <property type="match status" value="2"/>
</dbReference>
<dbReference type="InterPro" id="IPR009057">
    <property type="entry name" value="Homeodomain-like_sf"/>
</dbReference>
<keyword evidence="2" id="KW-0677">Repeat</keyword>
<dbReference type="SUPFAM" id="SSF46689">
    <property type="entry name" value="Homeodomain-like"/>
    <property type="match status" value="1"/>
</dbReference>
<feature type="domain" description="HTH myb-type" evidence="6">
    <location>
        <begin position="48"/>
        <end position="100"/>
    </location>
</feature>
<keyword evidence="4" id="KW-0539">Nucleus</keyword>
<dbReference type="EMBL" id="AP019301">
    <property type="protein sequence ID" value="BBH02839.1"/>
    <property type="molecule type" value="Genomic_DNA"/>
</dbReference>
<feature type="domain" description="Myb-like" evidence="5">
    <location>
        <begin position="101"/>
        <end position="151"/>
    </location>
</feature>
<dbReference type="SMART" id="SM00717">
    <property type="entry name" value="SANT"/>
    <property type="match status" value="2"/>
</dbReference>